<keyword evidence="4" id="KW-0175">Coiled coil</keyword>
<name>A0A2M6K8F5_9BACT</name>
<sequence length="656" mass="71891">CGLIIDFSQVIMLTFTGSFANSHGWFIEMFRMQNLFSADQFQSAVNSKSSLTAWGTVVGIIVGVFAALITVIVIAIMLAILVMRIIMLWIYTILSPIAFLAAAFPEGQKYASQWWGDFIKNVVVGPALAFFIWLALTTADMSSQALGAGVKAAQTDPLCVGASAFFCDVNFQRFIITIGFLTGGLMVAQQAGGAIGSIAGKGMSAIKKIGSQGAKGAYGLTGWGTRKFALKTGFEVRPTKIIAGIRDGLAEKSRKEEMSVQSRAAADLREGKLRGMFGASKDATEAMAHGFLWRRGWQPWGDGQKKGKLWQTRSVGGLRKKIGKLEESQKSLDKNSQEYKDIQGEIDEHRKSLGKVRSPYTFHAEQSRNALVREAMGKIGDNDNEDELIAMFEDAMARKDKEMAAAVMLTAAKVGHLNEIIQAQKSNKNFKYENAIDGDGVLKAGQNLPQGGAGLNELVNQKMIGELGMSEQEALSYQSQASGLAKSIGHFNLAESVGVENGLLLQRAPEVQKARSRGELRKVDTEKAIRNYNRLCWGDEVQYTDEDGKTRRDFKINELGKANFIEWADTISKEIKSKRVNKNAAMNIYKDRDGFRKFIKDLEAQGVTEFWDQNAKGGAGDNVKYAEVAEEFIKYGKTVAEAEEAMKKIGESVMGA</sequence>
<evidence type="ECO:0000256" key="2">
    <source>
        <dbReference type="ARBA" id="ARBA00022989"/>
    </source>
</evidence>
<evidence type="ECO:0000313" key="7">
    <source>
        <dbReference type="Proteomes" id="UP000230869"/>
    </source>
</evidence>
<dbReference type="InterPro" id="IPR007688">
    <property type="entry name" value="Conjugal_tfr_TrbL/VirB6"/>
</dbReference>
<dbReference type="Pfam" id="PF04610">
    <property type="entry name" value="TrbL"/>
    <property type="match status" value="1"/>
</dbReference>
<comment type="caution">
    <text evidence="6">The sequence shown here is derived from an EMBL/GenBank/DDBJ whole genome shotgun (WGS) entry which is preliminary data.</text>
</comment>
<organism evidence="6 7">
    <name type="scientific">Candidatus Falkowbacteria bacterium CG11_big_fil_rev_8_21_14_0_20_39_10</name>
    <dbReference type="NCBI Taxonomy" id="1974570"/>
    <lineage>
        <taxon>Bacteria</taxon>
        <taxon>Candidatus Falkowiibacteriota</taxon>
    </lineage>
</organism>
<feature type="transmembrane region" description="Helical" evidence="5">
    <location>
        <begin position="86"/>
        <end position="106"/>
    </location>
</feature>
<evidence type="ECO:0000256" key="1">
    <source>
        <dbReference type="ARBA" id="ARBA00022692"/>
    </source>
</evidence>
<gene>
    <name evidence="6" type="ORF">COV49_03285</name>
</gene>
<accession>A0A2M6K8F5</accession>
<dbReference type="Proteomes" id="UP000230869">
    <property type="component" value="Unassembled WGS sequence"/>
</dbReference>
<dbReference type="AlphaFoldDB" id="A0A2M6K8F5"/>
<proteinExistence type="predicted"/>
<dbReference type="GO" id="GO:0030255">
    <property type="term" value="P:protein secretion by the type IV secretion system"/>
    <property type="evidence" value="ECO:0007669"/>
    <property type="project" value="InterPro"/>
</dbReference>
<evidence type="ECO:0000256" key="5">
    <source>
        <dbReference type="SAM" id="Phobius"/>
    </source>
</evidence>
<reference evidence="6 7" key="1">
    <citation type="submission" date="2017-09" db="EMBL/GenBank/DDBJ databases">
        <title>Depth-based differentiation of microbial function through sediment-hosted aquifers and enrichment of novel symbionts in the deep terrestrial subsurface.</title>
        <authorList>
            <person name="Probst A.J."/>
            <person name="Ladd B."/>
            <person name="Jarett J.K."/>
            <person name="Geller-Mcgrath D.E."/>
            <person name="Sieber C.M."/>
            <person name="Emerson J.B."/>
            <person name="Anantharaman K."/>
            <person name="Thomas B.C."/>
            <person name="Malmstrom R."/>
            <person name="Stieglmeier M."/>
            <person name="Klingl A."/>
            <person name="Woyke T."/>
            <person name="Ryan C.M."/>
            <person name="Banfield J.F."/>
        </authorList>
    </citation>
    <scope>NUCLEOTIDE SEQUENCE [LARGE SCALE GENOMIC DNA]</scope>
    <source>
        <strain evidence="6">CG11_big_fil_rev_8_21_14_0_20_39_10</strain>
    </source>
</reference>
<feature type="non-terminal residue" evidence="6">
    <location>
        <position position="1"/>
    </location>
</feature>
<feature type="transmembrane region" description="Helical" evidence="5">
    <location>
        <begin position="51"/>
        <end position="80"/>
    </location>
</feature>
<keyword evidence="1 5" id="KW-0812">Transmembrane</keyword>
<feature type="transmembrane region" description="Helical" evidence="5">
    <location>
        <begin position="118"/>
        <end position="136"/>
    </location>
</feature>
<keyword evidence="3 5" id="KW-0472">Membrane</keyword>
<keyword evidence="2 5" id="KW-1133">Transmembrane helix</keyword>
<protein>
    <submittedName>
        <fullName evidence="6">Uncharacterized protein</fullName>
    </submittedName>
</protein>
<feature type="coiled-coil region" evidence="4">
    <location>
        <begin position="325"/>
        <end position="352"/>
    </location>
</feature>
<evidence type="ECO:0000256" key="4">
    <source>
        <dbReference type="SAM" id="Coils"/>
    </source>
</evidence>
<evidence type="ECO:0000256" key="3">
    <source>
        <dbReference type="ARBA" id="ARBA00023136"/>
    </source>
</evidence>
<evidence type="ECO:0000313" key="6">
    <source>
        <dbReference type="EMBL" id="PIR13097.1"/>
    </source>
</evidence>
<dbReference type="EMBL" id="PCWW01000057">
    <property type="protein sequence ID" value="PIR13097.1"/>
    <property type="molecule type" value="Genomic_DNA"/>
</dbReference>